<dbReference type="Proteomes" id="UP001165190">
    <property type="component" value="Unassembled WGS sequence"/>
</dbReference>
<protein>
    <recommendedName>
        <fullName evidence="1">Integrase catalytic domain-containing protein</fullName>
    </recommendedName>
</protein>
<dbReference type="Gene3D" id="1.10.340.70">
    <property type="match status" value="1"/>
</dbReference>
<dbReference type="Gene3D" id="3.30.420.10">
    <property type="entry name" value="Ribonuclease H-like superfamily/Ribonuclease H"/>
    <property type="match status" value="1"/>
</dbReference>
<dbReference type="InterPro" id="IPR001584">
    <property type="entry name" value="Integrase_cat-core"/>
</dbReference>
<feature type="domain" description="Integrase catalytic" evidence="1">
    <location>
        <begin position="95"/>
        <end position="219"/>
    </location>
</feature>
<accession>A0A9W7MBU6</accession>
<dbReference type="Pfam" id="PF17921">
    <property type="entry name" value="Integrase_H2C2"/>
    <property type="match status" value="1"/>
</dbReference>
<name>A0A9W7MBU6_HIBTR</name>
<dbReference type="GO" id="GO:0003676">
    <property type="term" value="F:nucleic acid binding"/>
    <property type="evidence" value="ECO:0007669"/>
    <property type="project" value="InterPro"/>
</dbReference>
<comment type="caution">
    <text evidence="2">The sequence shown here is derived from an EMBL/GenBank/DDBJ whole genome shotgun (WGS) entry which is preliminary data.</text>
</comment>
<reference evidence="2" key="1">
    <citation type="submission" date="2023-05" db="EMBL/GenBank/DDBJ databases">
        <title>Genome and transcriptome analyses reveal genes involved in the formation of fine ridges on petal epidermal cells in Hibiscus trionum.</title>
        <authorList>
            <person name="Koshimizu S."/>
            <person name="Masuda S."/>
            <person name="Ishii T."/>
            <person name="Shirasu K."/>
            <person name="Hoshino A."/>
            <person name="Arita M."/>
        </authorList>
    </citation>
    <scope>NUCLEOTIDE SEQUENCE</scope>
    <source>
        <strain evidence="2">Hamamatsu line</strain>
    </source>
</reference>
<gene>
    <name evidence="2" type="ORF">HRI_003238100</name>
</gene>
<dbReference type="InterPro" id="IPR041588">
    <property type="entry name" value="Integrase_H2C2"/>
</dbReference>
<evidence type="ECO:0000259" key="1">
    <source>
        <dbReference type="PROSITE" id="PS50994"/>
    </source>
</evidence>
<sequence length="219" mass="25614">MSQKELNLRQRRWLELLKDYDLTIDYHPGNANVVADALSRKAHNNHFAMNPGNTKMNRGLKDVYYWVGLKKDVADFVSKCMVFQRVKAEHQFSFGLLQPLKIAEWKWERIMMDFVSGLPLTPTKKNSVWVIVNRVTKCAHFLAVHTMYTLDKLAELYIAEIVRLHGVPKSIVSDRDSRFKTRFWECLHQALGTYLNLNTSFHPRTDGQYERVIQVLEDS</sequence>
<dbReference type="PANTHER" id="PTHR35046">
    <property type="entry name" value="ZINC KNUCKLE (CCHC-TYPE) FAMILY PROTEIN"/>
    <property type="match status" value="1"/>
</dbReference>
<dbReference type="InterPro" id="IPR036397">
    <property type="entry name" value="RNaseH_sf"/>
</dbReference>
<dbReference type="InterPro" id="IPR012337">
    <property type="entry name" value="RNaseH-like_sf"/>
</dbReference>
<dbReference type="PROSITE" id="PS50994">
    <property type="entry name" value="INTEGRASE"/>
    <property type="match status" value="1"/>
</dbReference>
<dbReference type="OrthoDB" id="1938712at2759"/>
<dbReference type="GO" id="GO:0015074">
    <property type="term" value="P:DNA integration"/>
    <property type="evidence" value="ECO:0007669"/>
    <property type="project" value="InterPro"/>
</dbReference>
<proteinExistence type="predicted"/>
<dbReference type="EMBL" id="BSYR01000027">
    <property type="protein sequence ID" value="GMI95688.1"/>
    <property type="molecule type" value="Genomic_DNA"/>
</dbReference>
<dbReference type="PANTHER" id="PTHR35046:SF26">
    <property type="entry name" value="RNA-DIRECTED DNA POLYMERASE"/>
    <property type="match status" value="1"/>
</dbReference>
<evidence type="ECO:0000313" key="2">
    <source>
        <dbReference type="EMBL" id="GMI95688.1"/>
    </source>
</evidence>
<organism evidence="2 3">
    <name type="scientific">Hibiscus trionum</name>
    <name type="common">Flower of an hour</name>
    <dbReference type="NCBI Taxonomy" id="183268"/>
    <lineage>
        <taxon>Eukaryota</taxon>
        <taxon>Viridiplantae</taxon>
        <taxon>Streptophyta</taxon>
        <taxon>Embryophyta</taxon>
        <taxon>Tracheophyta</taxon>
        <taxon>Spermatophyta</taxon>
        <taxon>Magnoliopsida</taxon>
        <taxon>eudicotyledons</taxon>
        <taxon>Gunneridae</taxon>
        <taxon>Pentapetalae</taxon>
        <taxon>rosids</taxon>
        <taxon>malvids</taxon>
        <taxon>Malvales</taxon>
        <taxon>Malvaceae</taxon>
        <taxon>Malvoideae</taxon>
        <taxon>Hibiscus</taxon>
    </lineage>
</organism>
<dbReference type="AlphaFoldDB" id="A0A9W7MBU6"/>
<dbReference type="SUPFAM" id="SSF53098">
    <property type="entry name" value="Ribonuclease H-like"/>
    <property type="match status" value="1"/>
</dbReference>
<keyword evidence="3" id="KW-1185">Reference proteome</keyword>
<evidence type="ECO:0000313" key="3">
    <source>
        <dbReference type="Proteomes" id="UP001165190"/>
    </source>
</evidence>